<evidence type="ECO:0000256" key="2">
    <source>
        <dbReference type="ARBA" id="ARBA00022679"/>
    </source>
</evidence>
<proteinExistence type="inferred from homology"/>
<keyword evidence="1" id="KW-0489">Methyltransferase</keyword>
<dbReference type="CDD" id="cd02440">
    <property type="entry name" value="AdoMet_MTases"/>
    <property type="match status" value="1"/>
</dbReference>
<keyword evidence="2" id="KW-0808">Transferase</keyword>
<gene>
    <name evidence="4" type="ORF">UFOPK1855_00537</name>
</gene>
<name>A0A6J6HIW8_9ZZZZ</name>
<dbReference type="HAMAP" id="MF_01813">
    <property type="entry name" value="MenG_UbiE_methyltr"/>
    <property type="match status" value="1"/>
</dbReference>
<dbReference type="NCBIfam" id="NF001244">
    <property type="entry name" value="PRK00216.1-5"/>
    <property type="match status" value="1"/>
</dbReference>
<evidence type="ECO:0000256" key="3">
    <source>
        <dbReference type="ARBA" id="ARBA00022691"/>
    </source>
</evidence>
<dbReference type="PROSITE" id="PS51608">
    <property type="entry name" value="SAM_MT_UBIE"/>
    <property type="match status" value="1"/>
</dbReference>
<dbReference type="GO" id="GO:0032259">
    <property type="term" value="P:methylation"/>
    <property type="evidence" value="ECO:0007669"/>
    <property type="project" value="UniProtKB-KW"/>
</dbReference>
<evidence type="ECO:0000313" key="4">
    <source>
        <dbReference type="EMBL" id="CAB4613080.1"/>
    </source>
</evidence>
<dbReference type="GO" id="GO:0042181">
    <property type="term" value="P:ketone biosynthetic process"/>
    <property type="evidence" value="ECO:0007669"/>
    <property type="project" value="UniProtKB-ARBA"/>
</dbReference>
<evidence type="ECO:0000256" key="1">
    <source>
        <dbReference type="ARBA" id="ARBA00022603"/>
    </source>
</evidence>
<sequence>MSKADLSKQPAQVAAMFDEVAPTYDKTNDLLSFGQSRLWRGIVAKAVDPQNGQSVLDMAAGTGSSTAAFARPGVRLVAGDFSEGMLAEGRKRHPEIEFVFADATKLPFKAKEFDATTISFGLRNVVDVEAALSEMFRVTKPGGRIVICEFSKVTNPVLRPFYNFYLRKVLPAFSSLASKTPEAYAYLSESIDAWPDQRTLAAKIEKAGYEKVTFRNLSFGIVAIHVGFKPKASK</sequence>
<dbReference type="InterPro" id="IPR023576">
    <property type="entry name" value="UbiE/COQ5_MeTrFase_CS"/>
</dbReference>
<protein>
    <submittedName>
        <fullName evidence="4">Unannotated protein</fullName>
    </submittedName>
</protein>
<dbReference type="SUPFAM" id="SSF53335">
    <property type="entry name" value="S-adenosyl-L-methionine-dependent methyltransferases"/>
    <property type="match status" value="1"/>
</dbReference>
<dbReference type="NCBIfam" id="TIGR01934">
    <property type="entry name" value="MenG_MenH_UbiE"/>
    <property type="match status" value="1"/>
</dbReference>
<dbReference type="InterPro" id="IPR029063">
    <property type="entry name" value="SAM-dependent_MTases_sf"/>
</dbReference>
<accession>A0A6J6HIW8</accession>
<dbReference type="PANTHER" id="PTHR43591">
    <property type="entry name" value="METHYLTRANSFERASE"/>
    <property type="match status" value="1"/>
</dbReference>
<dbReference type="Pfam" id="PF01209">
    <property type="entry name" value="Ubie_methyltran"/>
    <property type="match status" value="1"/>
</dbReference>
<dbReference type="GO" id="GO:0008168">
    <property type="term" value="F:methyltransferase activity"/>
    <property type="evidence" value="ECO:0007669"/>
    <property type="project" value="UniProtKB-KW"/>
</dbReference>
<dbReference type="PROSITE" id="PS01184">
    <property type="entry name" value="UBIE_2"/>
    <property type="match status" value="1"/>
</dbReference>
<reference evidence="4" key="1">
    <citation type="submission" date="2020-05" db="EMBL/GenBank/DDBJ databases">
        <authorList>
            <person name="Chiriac C."/>
            <person name="Salcher M."/>
            <person name="Ghai R."/>
            <person name="Kavagutti S V."/>
        </authorList>
    </citation>
    <scope>NUCLEOTIDE SEQUENCE</scope>
</reference>
<dbReference type="AlphaFoldDB" id="A0A6J6HIW8"/>
<dbReference type="Gene3D" id="3.40.50.150">
    <property type="entry name" value="Vaccinia Virus protein VP39"/>
    <property type="match status" value="1"/>
</dbReference>
<keyword evidence="3" id="KW-0949">S-adenosyl-L-methionine</keyword>
<dbReference type="InterPro" id="IPR004033">
    <property type="entry name" value="UbiE/COQ5_MeTrFase"/>
</dbReference>
<organism evidence="4">
    <name type="scientific">freshwater metagenome</name>
    <dbReference type="NCBI Taxonomy" id="449393"/>
    <lineage>
        <taxon>unclassified sequences</taxon>
        <taxon>metagenomes</taxon>
        <taxon>ecological metagenomes</taxon>
    </lineage>
</organism>
<dbReference type="EMBL" id="CAEZUW010000070">
    <property type="protein sequence ID" value="CAB4613080.1"/>
    <property type="molecule type" value="Genomic_DNA"/>
</dbReference>
<dbReference type="PANTHER" id="PTHR43591:SF24">
    <property type="entry name" value="2-METHOXY-6-POLYPRENYL-1,4-BENZOQUINOL METHYLASE, MITOCHONDRIAL"/>
    <property type="match status" value="1"/>
</dbReference>